<gene>
    <name evidence="2" type="ORF">GCM10007940_33790</name>
</gene>
<dbReference type="InterPro" id="IPR011990">
    <property type="entry name" value="TPR-like_helical_dom_sf"/>
</dbReference>
<evidence type="ECO:0000256" key="1">
    <source>
        <dbReference type="PROSITE-ProRule" id="PRU00339"/>
    </source>
</evidence>
<name>A0AA37WFE6_9BACT</name>
<accession>A0AA37WFE6</accession>
<dbReference type="PANTHER" id="PTHR12558:SF44">
    <property type="entry name" value="TETRATRICOPEPTIDE REPEAT-CONTAINING PROTEIN"/>
    <property type="match status" value="1"/>
</dbReference>
<dbReference type="SUPFAM" id="SSF48452">
    <property type="entry name" value="TPR-like"/>
    <property type="match status" value="1"/>
</dbReference>
<dbReference type="SMART" id="SM00028">
    <property type="entry name" value="TPR"/>
    <property type="match status" value="9"/>
</dbReference>
<protein>
    <recommendedName>
        <fullName evidence="4">Tetratricopeptide repeat protein</fullName>
    </recommendedName>
</protein>
<evidence type="ECO:0008006" key="4">
    <source>
        <dbReference type="Google" id="ProtNLM"/>
    </source>
</evidence>
<keyword evidence="3" id="KW-1185">Reference proteome</keyword>
<dbReference type="InterPro" id="IPR019734">
    <property type="entry name" value="TPR_rpt"/>
</dbReference>
<sequence>MEHRTKRDHRLIHLVTEFEAMSETGNLTYLDEKTYYQLINYYEDECLIDKALEVVNMALDQFQYRAEFYITKAKLLIRDQKISKALEIIEKAENISPFENEIIILKARCIGGEKGLKMLEPIKLYAGNAELIEIYICESHIYEKSKQYKKMFLTLKEIIKLSPDHSVALERIFICVDLAKNFEESIEYHQALLENNPYNFLAWYNLGHAFACTGEYEKAISAMEYSFIINKNFELAYLDCADICVQVCNYSKALTIFEEANSYFGPDSEILLQIAQCHLKLENLLSAKANLFSALRLDTYNDEIYFYLGQCYLKEKSLHSAISAFNKAINLESDREEYYESLAQAYVQLGDNANAVIYYEMATEIAPEQEHLWYQYASLLVKLDRIDDALDVLDNAELDAVGPELLYCRAVCLSLIGRKKEALVILDEALIDNFEMHNKLFELDPSLKFDKDILSIIHYYEGEPKM</sequence>
<feature type="repeat" description="TPR" evidence="1">
    <location>
        <begin position="302"/>
        <end position="335"/>
    </location>
</feature>
<reference evidence="2" key="1">
    <citation type="journal article" date="2014" name="Int. J. Syst. Evol. Microbiol.">
        <title>Complete genome sequence of Corynebacterium casei LMG S-19264T (=DSM 44701T), isolated from a smear-ripened cheese.</title>
        <authorList>
            <consortium name="US DOE Joint Genome Institute (JGI-PGF)"/>
            <person name="Walter F."/>
            <person name="Albersmeier A."/>
            <person name="Kalinowski J."/>
            <person name="Ruckert C."/>
        </authorList>
    </citation>
    <scope>NUCLEOTIDE SEQUENCE</scope>
    <source>
        <strain evidence="2">NBRC 108769</strain>
    </source>
</reference>
<dbReference type="PANTHER" id="PTHR12558">
    <property type="entry name" value="CELL DIVISION CYCLE 16,23,27"/>
    <property type="match status" value="1"/>
</dbReference>
<dbReference type="AlphaFoldDB" id="A0AA37WFE6"/>
<dbReference type="PROSITE" id="PS50005">
    <property type="entry name" value="TPR"/>
    <property type="match status" value="3"/>
</dbReference>
<organism evidence="2 3">
    <name type="scientific">Portibacter lacus</name>
    <dbReference type="NCBI Taxonomy" id="1099794"/>
    <lineage>
        <taxon>Bacteria</taxon>
        <taxon>Pseudomonadati</taxon>
        <taxon>Bacteroidota</taxon>
        <taxon>Saprospiria</taxon>
        <taxon>Saprospirales</taxon>
        <taxon>Haliscomenobacteraceae</taxon>
        <taxon>Portibacter</taxon>
    </lineage>
</organism>
<dbReference type="Proteomes" id="UP001156666">
    <property type="component" value="Unassembled WGS sequence"/>
</dbReference>
<dbReference type="Pfam" id="PF13431">
    <property type="entry name" value="TPR_17"/>
    <property type="match status" value="1"/>
</dbReference>
<comment type="caution">
    <text evidence="2">The sequence shown here is derived from an EMBL/GenBank/DDBJ whole genome shotgun (WGS) entry which is preliminary data.</text>
</comment>
<dbReference type="RefSeq" id="WP_235292710.1">
    <property type="nucleotide sequence ID" value="NZ_BSOH01000023.1"/>
</dbReference>
<proteinExistence type="predicted"/>
<feature type="repeat" description="TPR" evidence="1">
    <location>
        <begin position="200"/>
        <end position="233"/>
    </location>
</feature>
<dbReference type="Pfam" id="PF12895">
    <property type="entry name" value="ANAPC3"/>
    <property type="match status" value="1"/>
</dbReference>
<dbReference type="EMBL" id="BSOH01000023">
    <property type="protein sequence ID" value="GLR18763.1"/>
    <property type="molecule type" value="Genomic_DNA"/>
</dbReference>
<dbReference type="GO" id="GO:0051301">
    <property type="term" value="P:cell division"/>
    <property type="evidence" value="ECO:0007669"/>
    <property type="project" value="TreeGrafter"/>
</dbReference>
<keyword evidence="1" id="KW-0802">TPR repeat</keyword>
<reference evidence="2" key="2">
    <citation type="submission" date="2023-01" db="EMBL/GenBank/DDBJ databases">
        <title>Draft genome sequence of Portibacter lacus strain NBRC 108769.</title>
        <authorList>
            <person name="Sun Q."/>
            <person name="Mori K."/>
        </authorList>
    </citation>
    <scope>NUCLEOTIDE SEQUENCE</scope>
    <source>
        <strain evidence="2">NBRC 108769</strain>
    </source>
</reference>
<dbReference type="Gene3D" id="1.25.40.1040">
    <property type="match status" value="1"/>
</dbReference>
<dbReference type="Gene3D" id="1.25.40.10">
    <property type="entry name" value="Tetratricopeptide repeat domain"/>
    <property type="match status" value="2"/>
</dbReference>
<evidence type="ECO:0000313" key="3">
    <source>
        <dbReference type="Proteomes" id="UP001156666"/>
    </source>
</evidence>
<feature type="repeat" description="TPR" evidence="1">
    <location>
        <begin position="336"/>
        <end position="369"/>
    </location>
</feature>
<evidence type="ECO:0000313" key="2">
    <source>
        <dbReference type="EMBL" id="GLR18763.1"/>
    </source>
</evidence>